<dbReference type="AlphaFoldDB" id="A0A7X6D3G6"/>
<feature type="domain" description="Roadblock/LAMTOR2" evidence="1">
    <location>
        <begin position="8"/>
        <end position="99"/>
    </location>
</feature>
<proteinExistence type="predicted"/>
<name>A0A7X6D3G6_9ACTN</name>
<protein>
    <submittedName>
        <fullName evidence="2">Roadblock/LC7 domain-containing protein</fullName>
    </submittedName>
</protein>
<dbReference type="Proteomes" id="UP000578686">
    <property type="component" value="Unassembled WGS sequence"/>
</dbReference>
<dbReference type="SMART" id="SM00960">
    <property type="entry name" value="Robl_LC7"/>
    <property type="match status" value="1"/>
</dbReference>
<dbReference type="Pfam" id="PF03259">
    <property type="entry name" value="Robl_LC7"/>
    <property type="match status" value="1"/>
</dbReference>
<sequence>MNPAPNLSWILDELVSVPHARHAVLLSADGLMTATSEGVDRDLGDSVAALTSGLQSLSRAAAVFASGGEDPWEQTLVQFGNGFIFIVAAGEGTFLVVSAGREVDIEAMSFRMGKTIDRVGQELGLAPRQAPVGGA</sequence>
<dbReference type="SUPFAM" id="SSF103196">
    <property type="entry name" value="Roadblock/LC7 domain"/>
    <property type="match status" value="1"/>
</dbReference>
<dbReference type="PANTHER" id="PTHR36222">
    <property type="entry name" value="SERINE PROTEASE INHIBITOR RV3364C"/>
    <property type="match status" value="1"/>
</dbReference>
<dbReference type="Gene3D" id="3.30.450.30">
    <property type="entry name" value="Dynein light chain 2a, cytoplasmic"/>
    <property type="match status" value="1"/>
</dbReference>
<dbReference type="RefSeq" id="WP_167935254.1">
    <property type="nucleotide sequence ID" value="NZ_BHZG01000054.1"/>
</dbReference>
<dbReference type="InterPro" id="IPR053141">
    <property type="entry name" value="Mycobact_SerProt_Inhib_Rv3364c"/>
</dbReference>
<evidence type="ECO:0000313" key="3">
    <source>
        <dbReference type="Proteomes" id="UP000578686"/>
    </source>
</evidence>
<keyword evidence="3" id="KW-1185">Reference proteome</keyword>
<evidence type="ECO:0000313" key="2">
    <source>
        <dbReference type="EMBL" id="NJQ07420.1"/>
    </source>
</evidence>
<dbReference type="EMBL" id="JAAVJD010000158">
    <property type="protein sequence ID" value="NJQ07420.1"/>
    <property type="molecule type" value="Genomic_DNA"/>
</dbReference>
<dbReference type="PANTHER" id="PTHR36222:SF1">
    <property type="entry name" value="SERINE PROTEASE INHIBITOR RV3364C"/>
    <property type="match status" value="1"/>
</dbReference>
<dbReference type="InterPro" id="IPR004942">
    <property type="entry name" value="Roadblock/LAMTOR2_dom"/>
</dbReference>
<organism evidence="2 3">
    <name type="scientific">Streptomyces lonarensis</name>
    <dbReference type="NCBI Taxonomy" id="700599"/>
    <lineage>
        <taxon>Bacteria</taxon>
        <taxon>Bacillati</taxon>
        <taxon>Actinomycetota</taxon>
        <taxon>Actinomycetes</taxon>
        <taxon>Kitasatosporales</taxon>
        <taxon>Streptomycetaceae</taxon>
        <taxon>Streptomyces</taxon>
    </lineage>
</organism>
<evidence type="ECO:0000259" key="1">
    <source>
        <dbReference type="SMART" id="SM00960"/>
    </source>
</evidence>
<accession>A0A7X6D3G6</accession>
<comment type="caution">
    <text evidence="2">The sequence shown here is derived from an EMBL/GenBank/DDBJ whole genome shotgun (WGS) entry which is preliminary data.</text>
</comment>
<reference evidence="2 3" key="1">
    <citation type="submission" date="2020-03" db="EMBL/GenBank/DDBJ databases">
        <title>Draft genome of Streptomyces sp. ventii, isolated from the Axial Seamount in the Pacific Ocean, and resequencing of the two type strains Streptomyces lonarensis strain NCL 716 and Streptomyces bohaiensis strain 11A07.</title>
        <authorList>
            <person name="Loughran R.M."/>
            <person name="Pfannmuller K.M."/>
            <person name="Wasson B.J."/>
            <person name="Deadmond M.C."/>
            <person name="Paddock B.E."/>
            <person name="Koyack M.J."/>
            <person name="Gallegos D.A."/>
            <person name="Mitchell E.A."/>
            <person name="Ushijima B."/>
            <person name="Saw J.H."/>
            <person name="Mcphail K.L."/>
            <person name="Videau P."/>
        </authorList>
    </citation>
    <scope>NUCLEOTIDE SEQUENCE [LARGE SCALE GENOMIC DNA]</scope>
    <source>
        <strain evidence="2 3">NCL716</strain>
    </source>
</reference>
<gene>
    <name evidence="2" type="ORF">HCN56_17960</name>
</gene>